<dbReference type="SMART" id="SM00852">
    <property type="entry name" value="MoCF_biosynth"/>
    <property type="match status" value="1"/>
</dbReference>
<dbReference type="GO" id="GO:0046872">
    <property type="term" value="F:metal ion binding"/>
    <property type="evidence" value="ECO:0007669"/>
    <property type="project" value="UniProtKB-UniRule"/>
</dbReference>
<evidence type="ECO:0000313" key="4">
    <source>
        <dbReference type="Proteomes" id="UP000095743"/>
    </source>
</evidence>
<dbReference type="RefSeq" id="WP_069978923.1">
    <property type="nucleotide sequence ID" value="NZ_CP017269.1"/>
</dbReference>
<dbReference type="Gene3D" id="3.40.980.10">
    <property type="entry name" value="MoaB/Mog-like domain"/>
    <property type="match status" value="1"/>
</dbReference>
<comment type="function">
    <text evidence="1">Catalyzes the insertion of molybdate into adenylated molybdopterin with the concomitant release of AMP.</text>
</comment>
<evidence type="ECO:0000259" key="2">
    <source>
        <dbReference type="SMART" id="SM00852"/>
    </source>
</evidence>
<dbReference type="Proteomes" id="UP000095743">
    <property type="component" value="Chromosome"/>
</dbReference>
<dbReference type="PANTHER" id="PTHR10192">
    <property type="entry name" value="MOLYBDOPTERIN BIOSYNTHESIS PROTEIN"/>
    <property type="match status" value="1"/>
</dbReference>
<dbReference type="GO" id="GO:0061599">
    <property type="term" value="F:molybdopterin molybdotransferase activity"/>
    <property type="evidence" value="ECO:0007669"/>
    <property type="project" value="UniProtKB-UniRule"/>
</dbReference>
<protein>
    <recommendedName>
        <fullName evidence="1">Molybdopterin molybdenumtransferase</fullName>
        <ecNumber evidence="1">2.10.1.1</ecNumber>
    </recommendedName>
</protein>
<dbReference type="InterPro" id="IPR038987">
    <property type="entry name" value="MoeA-like"/>
</dbReference>
<evidence type="ECO:0000313" key="3">
    <source>
        <dbReference type="EMBL" id="AOT71270.1"/>
    </source>
</evidence>
<proteinExistence type="inferred from homology"/>
<dbReference type="UniPathway" id="UPA00344"/>
<dbReference type="EMBL" id="CP017269">
    <property type="protein sequence ID" value="AOT71270.1"/>
    <property type="molecule type" value="Genomic_DNA"/>
</dbReference>
<dbReference type="InterPro" id="IPR036425">
    <property type="entry name" value="MoaB/Mog-like_dom_sf"/>
</dbReference>
<dbReference type="OrthoDB" id="9767940at2"/>
<evidence type="ECO:0000256" key="1">
    <source>
        <dbReference type="RuleBase" id="RU365090"/>
    </source>
</evidence>
<dbReference type="KEGG" id="gfe:Gferi_17940"/>
<dbReference type="EC" id="2.10.1.1" evidence="1"/>
<comment type="catalytic activity">
    <reaction evidence="1">
        <text>adenylyl-molybdopterin + molybdate = Mo-molybdopterin + AMP + H(+)</text>
        <dbReference type="Rhea" id="RHEA:35047"/>
        <dbReference type="ChEBI" id="CHEBI:15378"/>
        <dbReference type="ChEBI" id="CHEBI:36264"/>
        <dbReference type="ChEBI" id="CHEBI:62727"/>
        <dbReference type="ChEBI" id="CHEBI:71302"/>
        <dbReference type="ChEBI" id="CHEBI:456215"/>
    </reaction>
</comment>
<keyword evidence="1" id="KW-0808">Transferase</keyword>
<keyword evidence="1" id="KW-0500">Molybdenum</keyword>
<dbReference type="AlphaFoldDB" id="A0A1D8GK34"/>
<gene>
    <name evidence="3" type="ORF">Gferi_17940</name>
</gene>
<dbReference type="CDD" id="cd03522">
    <property type="entry name" value="MoeA_like"/>
    <property type="match status" value="1"/>
</dbReference>
<keyword evidence="1" id="KW-0501">Molybdenum cofactor biosynthesis</keyword>
<name>A0A1D8GK34_9FIRM</name>
<sequence>MRSKKVKVEDAIGTILCHDITEIVPGEKKGRAFKKGHKITSEDIDKLRRLGKNHLQVVDMDPDDVHEDEAGIFLGKILSGKNVEVSEPSESRVNLFAAADGLLKVNVDALMALNTLEDVVASTLSNYTIVRKGEMIAGTKVTPLVVKGQILKEAGKIRKEAGEIVSVLPFKALKAGMVITGTEVYKGLIKDAFRPVLTEKVEKLGGSVAHVSYVPDDEEMIKNKILEAAAVCDVVLVSGGMAVDADDVTPKAIASVAEVIKYGSPVLPGAMFLMAYMNDDTAVIGIPACGMYAKVTILDLIYPRVAVGERIRKEDIIRLANGGLCRRCESCHYPNCSFGRG</sequence>
<comment type="cofactor">
    <cofactor evidence="1">
        <name>Mg(2+)</name>
        <dbReference type="ChEBI" id="CHEBI:18420"/>
    </cofactor>
</comment>
<dbReference type="Pfam" id="PF00994">
    <property type="entry name" value="MoCF_biosynth"/>
    <property type="match status" value="1"/>
</dbReference>
<dbReference type="PANTHER" id="PTHR10192:SF28">
    <property type="entry name" value="MOLYBDOPTERIN MOLYBDENUMTRANSFERASE"/>
    <property type="match status" value="1"/>
</dbReference>
<dbReference type="GO" id="GO:0006777">
    <property type="term" value="P:Mo-molybdopterin cofactor biosynthetic process"/>
    <property type="evidence" value="ECO:0007669"/>
    <property type="project" value="UniProtKB-UniRule"/>
</dbReference>
<reference evidence="3 4" key="1">
    <citation type="submission" date="2016-09" db="EMBL/GenBank/DDBJ databases">
        <title>Genomic analysis reveals versatility of anaerobic energy metabolism of Geosporobacter ferrireducens IRF9 of phylum Firmicutes.</title>
        <authorList>
            <person name="Kim S.-J."/>
        </authorList>
    </citation>
    <scope>NUCLEOTIDE SEQUENCE [LARGE SCALE GENOMIC DNA]</scope>
    <source>
        <strain evidence="3 4">IRF9</strain>
    </source>
</reference>
<accession>A0A1D8GK34</accession>
<keyword evidence="1" id="KW-0479">Metal-binding</keyword>
<dbReference type="STRING" id="1424294.Gferi_17940"/>
<dbReference type="SUPFAM" id="SSF53218">
    <property type="entry name" value="Molybdenum cofactor biosynthesis proteins"/>
    <property type="match status" value="1"/>
</dbReference>
<keyword evidence="1" id="KW-0460">Magnesium</keyword>
<keyword evidence="4" id="KW-1185">Reference proteome</keyword>
<dbReference type="GO" id="GO:0005829">
    <property type="term" value="C:cytosol"/>
    <property type="evidence" value="ECO:0007669"/>
    <property type="project" value="TreeGrafter"/>
</dbReference>
<feature type="domain" description="MoaB/Mog" evidence="2">
    <location>
        <begin position="176"/>
        <end position="307"/>
    </location>
</feature>
<comment type="similarity">
    <text evidence="1">Belongs to the MoeA family.</text>
</comment>
<comment type="pathway">
    <text evidence="1">Cofactor biosynthesis; molybdopterin biosynthesis.</text>
</comment>
<organism evidence="3 4">
    <name type="scientific">Geosporobacter ferrireducens</name>
    <dbReference type="NCBI Taxonomy" id="1424294"/>
    <lineage>
        <taxon>Bacteria</taxon>
        <taxon>Bacillati</taxon>
        <taxon>Bacillota</taxon>
        <taxon>Clostridia</taxon>
        <taxon>Peptostreptococcales</taxon>
        <taxon>Thermotaleaceae</taxon>
        <taxon>Geosporobacter</taxon>
    </lineage>
</organism>
<dbReference type="InterPro" id="IPR001453">
    <property type="entry name" value="MoaB/Mog_dom"/>
</dbReference>